<dbReference type="SMART" id="SM00331">
    <property type="entry name" value="PP2C_SIG"/>
    <property type="match status" value="1"/>
</dbReference>
<protein>
    <submittedName>
        <fullName evidence="2">Protein phosphatase 2C domain-containing protein</fullName>
    </submittedName>
</protein>
<dbReference type="PANTHER" id="PTHR13832:SF827">
    <property type="entry name" value="PROTEIN PHOSPHATASE 1L"/>
    <property type="match status" value="1"/>
</dbReference>
<dbReference type="Pfam" id="PF13672">
    <property type="entry name" value="PP2C_2"/>
    <property type="match status" value="1"/>
</dbReference>
<name>A0ABU5J0X5_9BACI</name>
<feature type="domain" description="PPM-type phosphatase" evidence="1">
    <location>
        <begin position="4"/>
        <end position="241"/>
    </location>
</feature>
<comment type="caution">
    <text evidence="2">The sequence shown here is derived from an EMBL/GenBank/DDBJ whole genome shotgun (WGS) entry which is preliminary data.</text>
</comment>
<evidence type="ECO:0000313" key="2">
    <source>
        <dbReference type="EMBL" id="MDZ5473052.1"/>
    </source>
</evidence>
<dbReference type="Proteomes" id="UP001290455">
    <property type="component" value="Unassembled WGS sequence"/>
</dbReference>
<sequence>MSIVWSSISRAGGRRTNEDYCSAASIGDSHIWTVADGMGGHHGGEVASQLAVESMLHYFSQKPEVNHENLQACLQFANHQMLTTQASQAHLSKMQTTVVTVMADRSNTAIAHLGDSRCYLFQHGKIIWQTKDHSVVQKLVNQGEIEEKEMRNHEDRNKVLKSLGKDQHMNPSIHLLNRPLAEGDGILLCTDGFWEYVLEAEMEVDYFKARTPEDWLKMMENRLRTRVEKNHDNYTAIAVIVDGHF</sequence>
<dbReference type="SMART" id="SM00332">
    <property type="entry name" value="PP2Cc"/>
    <property type="match status" value="1"/>
</dbReference>
<dbReference type="PROSITE" id="PS51746">
    <property type="entry name" value="PPM_2"/>
    <property type="match status" value="1"/>
</dbReference>
<accession>A0ABU5J0X5</accession>
<dbReference type="PANTHER" id="PTHR13832">
    <property type="entry name" value="PROTEIN PHOSPHATASE 2C"/>
    <property type="match status" value="1"/>
</dbReference>
<dbReference type="Gene3D" id="3.60.40.10">
    <property type="entry name" value="PPM-type phosphatase domain"/>
    <property type="match status" value="1"/>
</dbReference>
<dbReference type="InterPro" id="IPR036457">
    <property type="entry name" value="PPM-type-like_dom_sf"/>
</dbReference>
<organism evidence="2 3">
    <name type="scientific">Robertmurraya mangrovi</name>
    <dbReference type="NCBI Taxonomy" id="3098077"/>
    <lineage>
        <taxon>Bacteria</taxon>
        <taxon>Bacillati</taxon>
        <taxon>Bacillota</taxon>
        <taxon>Bacilli</taxon>
        <taxon>Bacillales</taxon>
        <taxon>Bacillaceae</taxon>
        <taxon>Robertmurraya</taxon>
    </lineage>
</organism>
<dbReference type="InterPro" id="IPR015655">
    <property type="entry name" value="PP2C"/>
</dbReference>
<proteinExistence type="predicted"/>
<evidence type="ECO:0000313" key="3">
    <source>
        <dbReference type="Proteomes" id="UP001290455"/>
    </source>
</evidence>
<evidence type="ECO:0000259" key="1">
    <source>
        <dbReference type="PROSITE" id="PS51746"/>
    </source>
</evidence>
<dbReference type="InterPro" id="IPR001932">
    <property type="entry name" value="PPM-type_phosphatase-like_dom"/>
</dbReference>
<dbReference type="RefSeq" id="WP_322447351.1">
    <property type="nucleotide sequence ID" value="NZ_JAXOFX010000010.1"/>
</dbReference>
<dbReference type="CDD" id="cd00143">
    <property type="entry name" value="PP2Cc"/>
    <property type="match status" value="1"/>
</dbReference>
<keyword evidence="3" id="KW-1185">Reference proteome</keyword>
<dbReference type="EMBL" id="JAXOFX010000010">
    <property type="protein sequence ID" value="MDZ5473052.1"/>
    <property type="molecule type" value="Genomic_DNA"/>
</dbReference>
<dbReference type="SUPFAM" id="SSF81606">
    <property type="entry name" value="PP2C-like"/>
    <property type="match status" value="1"/>
</dbReference>
<reference evidence="2 3" key="1">
    <citation type="submission" date="2023-11" db="EMBL/GenBank/DDBJ databases">
        <title>Bacillus jintuensis, isolated from a mudflat on the Beibu Gulf coast.</title>
        <authorList>
            <person name="Li M."/>
        </authorList>
    </citation>
    <scope>NUCLEOTIDE SEQUENCE [LARGE SCALE GENOMIC DNA]</scope>
    <source>
        <strain evidence="2 3">31A1R</strain>
    </source>
</reference>
<gene>
    <name evidence="2" type="ORF">SM124_15140</name>
</gene>